<keyword evidence="3 5" id="KW-1133">Transmembrane helix</keyword>
<keyword evidence="4 5" id="KW-0472">Membrane</keyword>
<dbReference type="Pfam" id="PF04893">
    <property type="entry name" value="Yip1"/>
    <property type="match status" value="1"/>
</dbReference>
<comment type="subcellular location">
    <subcellularLocation>
        <location evidence="1">Membrane</location>
        <topology evidence="1">Multi-pass membrane protein</topology>
    </subcellularLocation>
</comment>
<evidence type="ECO:0000256" key="5">
    <source>
        <dbReference type="SAM" id="Phobius"/>
    </source>
</evidence>
<evidence type="ECO:0000256" key="3">
    <source>
        <dbReference type="ARBA" id="ARBA00022989"/>
    </source>
</evidence>
<keyword evidence="8" id="KW-1185">Reference proteome</keyword>
<dbReference type="GO" id="GO:0016020">
    <property type="term" value="C:membrane"/>
    <property type="evidence" value="ECO:0007669"/>
    <property type="project" value="UniProtKB-SubCell"/>
</dbReference>
<reference evidence="7 8" key="1">
    <citation type="journal article" date="2020" name="Nature">
        <title>Bacterial chemolithoautotrophy via manganese oxidation.</title>
        <authorList>
            <person name="Yu H."/>
            <person name="Leadbetter J.R."/>
        </authorList>
    </citation>
    <scope>NUCLEOTIDE SEQUENCE [LARGE SCALE GENOMIC DNA]</scope>
    <source>
        <strain evidence="7 8">Mn-1</strain>
    </source>
</reference>
<dbReference type="InterPro" id="IPR006977">
    <property type="entry name" value="Yip1_dom"/>
</dbReference>
<feature type="transmembrane region" description="Helical" evidence="5">
    <location>
        <begin position="55"/>
        <end position="81"/>
    </location>
</feature>
<gene>
    <name evidence="7" type="ORF">MNODULE_14685</name>
</gene>
<proteinExistence type="predicted"/>
<evidence type="ECO:0000313" key="8">
    <source>
        <dbReference type="Proteomes" id="UP000534783"/>
    </source>
</evidence>
<feature type="domain" description="Yip1" evidence="6">
    <location>
        <begin position="33"/>
        <end position="164"/>
    </location>
</feature>
<feature type="transmembrane region" description="Helical" evidence="5">
    <location>
        <begin position="29"/>
        <end position="49"/>
    </location>
</feature>
<keyword evidence="2 5" id="KW-0812">Transmembrane</keyword>
<dbReference type="AlphaFoldDB" id="A0A7X6DRN7"/>
<organism evidence="7 8">
    <name type="scientific">Candidatus Manganitrophus noduliformans</name>
    <dbReference type="NCBI Taxonomy" id="2606439"/>
    <lineage>
        <taxon>Bacteria</taxon>
        <taxon>Pseudomonadati</taxon>
        <taxon>Nitrospirota</taxon>
        <taxon>Nitrospiria</taxon>
        <taxon>Candidatus Troglogloeales</taxon>
        <taxon>Candidatus Manganitrophaceae</taxon>
        <taxon>Candidatus Manganitrophus</taxon>
    </lineage>
</organism>
<accession>A0A7X6DRN7</accession>
<comment type="caution">
    <text evidence="7">The sequence shown here is derived from an EMBL/GenBank/DDBJ whole genome shotgun (WGS) entry which is preliminary data.</text>
</comment>
<name>A0A7X6DRN7_9BACT</name>
<evidence type="ECO:0000313" key="7">
    <source>
        <dbReference type="EMBL" id="NKE71992.1"/>
    </source>
</evidence>
<sequence>MTTVMDRIFRAAKLDRNLYEEVEADKDTLFQALGVVFFSGLAAGIGAAGRGPAQVLFGAAAALVGWFIWAALIYLIGVKLLPEPQTRSDLGELLRTIGFASAPGLIRVLGIFPGMAEIVFLVAAVWMFVAMVLAVRQALDYQSTIRAISVVAIGWIVQMVILVFALSMVQPSPEVGPVAPG</sequence>
<dbReference type="RefSeq" id="WP_168061258.1">
    <property type="nucleotide sequence ID" value="NZ_VTOW01000003.1"/>
</dbReference>
<evidence type="ECO:0000256" key="1">
    <source>
        <dbReference type="ARBA" id="ARBA00004141"/>
    </source>
</evidence>
<evidence type="ECO:0000256" key="4">
    <source>
        <dbReference type="ARBA" id="ARBA00023136"/>
    </source>
</evidence>
<protein>
    <recommendedName>
        <fullName evidence="6">Yip1 domain-containing protein</fullName>
    </recommendedName>
</protein>
<evidence type="ECO:0000259" key="6">
    <source>
        <dbReference type="Pfam" id="PF04893"/>
    </source>
</evidence>
<evidence type="ECO:0000256" key="2">
    <source>
        <dbReference type="ARBA" id="ARBA00022692"/>
    </source>
</evidence>
<feature type="transmembrane region" description="Helical" evidence="5">
    <location>
        <begin position="147"/>
        <end position="169"/>
    </location>
</feature>
<feature type="transmembrane region" description="Helical" evidence="5">
    <location>
        <begin position="118"/>
        <end position="135"/>
    </location>
</feature>
<dbReference type="Proteomes" id="UP000534783">
    <property type="component" value="Unassembled WGS sequence"/>
</dbReference>
<dbReference type="EMBL" id="VTOW01000003">
    <property type="protein sequence ID" value="NKE71992.1"/>
    <property type="molecule type" value="Genomic_DNA"/>
</dbReference>